<dbReference type="InterPro" id="IPR007110">
    <property type="entry name" value="Ig-like_dom"/>
</dbReference>
<comment type="similarity">
    <text evidence="2">Belongs to the immunoglobulin superfamily. BTN/MOG family.</text>
</comment>
<dbReference type="Proteomes" id="UP000053760">
    <property type="component" value="Unassembled WGS sequence"/>
</dbReference>
<evidence type="ECO:0000256" key="15">
    <source>
        <dbReference type="SAM" id="Phobius"/>
    </source>
</evidence>
<dbReference type="Pfam" id="PF07686">
    <property type="entry name" value="V-set"/>
    <property type="match status" value="1"/>
</dbReference>
<evidence type="ECO:0000256" key="12">
    <source>
        <dbReference type="ARBA" id="ARBA00081261"/>
    </source>
</evidence>
<evidence type="ECO:0000256" key="8">
    <source>
        <dbReference type="ARBA" id="ARBA00023180"/>
    </source>
</evidence>
<dbReference type="SMART" id="SM00409">
    <property type="entry name" value="IG"/>
    <property type="match status" value="2"/>
</dbReference>
<evidence type="ECO:0000256" key="3">
    <source>
        <dbReference type="ARBA" id="ARBA00022692"/>
    </source>
</evidence>
<keyword evidence="4" id="KW-0732">Signal</keyword>
<proteinExistence type="inferred from homology"/>
<evidence type="ECO:0000313" key="18">
    <source>
        <dbReference type="Proteomes" id="UP000053760"/>
    </source>
</evidence>
<dbReference type="GO" id="GO:0001819">
    <property type="term" value="P:positive regulation of cytokine production"/>
    <property type="evidence" value="ECO:0007669"/>
    <property type="project" value="UniProtKB-ARBA"/>
</dbReference>
<dbReference type="InterPro" id="IPR003599">
    <property type="entry name" value="Ig_sub"/>
</dbReference>
<dbReference type="EMBL" id="KL448290">
    <property type="protein sequence ID" value="KFO82075.1"/>
    <property type="molecule type" value="Genomic_DNA"/>
</dbReference>
<evidence type="ECO:0000259" key="16">
    <source>
        <dbReference type="PROSITE" id="PS50835"/>
    </source>
</evidence>
<dbReference type="PANTHER" id="PTHR24100">
    <property type="entry name" value="BUTYROPHILIN"/>
    <property type="match status" value="1"/>
</dbReference>
<sequence length="300" mass="32926">LLALGALVLSLAGAMEIQVPEEPVVALFGQDATLRCSFSPEANFSLDNLTLFWHLTDTKRLVHSFSGGRDQLANQGDSYANRTALFYDQLAQGNVSLLLRRVEISDEGSFTCFVWVQHYSSAAVTLQVAAPYSKPTMNLEPHKDLKPGDLAIVTCHASRGYPEASVLWQDSQGRNITENITTSQVANEEGLFDMHSVLQVLVEPSSTYSCLVRNPVLQQETQASVTFTGQHLTFPAVALWVTVGLAICVVGLFAVMVYICQKKVRQSCKEEEENAGTEEQDEEGEEPKTALRPLKSAESQ</sequence>
<evidence type="ECO:0000256" key="14">
    <source>
        <dbReference type="SAM" id="MobiDB-lite"/>
    </source>
</evidence>
<dbReference type="Gene3D" id="2.60.40.10">
    <property type="entry name" value="Immunoglobulins"/>
    <property type="match status" value="2"/>
</dbReference>
<dbReference type="Pfam" id="PF22705">
    <property type="entry name" value="C2-set_3"/>
    <property type="match status" value="1"/>
</dbReference>
<evidence type="ECO:0000256" key="10">
    <source>
        <dbReference type="ARBA" id="ARBA00065257"/>
    </source>
</evidence>
<dbReference type="STRING" id="55661.A0A091GI52"/>
<name>A0A091GI52_CUCCA</name>
<gene>
    <name evidence="17" type="ORF">N303_04315</name>
</gene>
<comment type="subcellular location">
    <subcellularLocation>
        <location evidence="1">Membrane</location>
        <topology evidence="1">Single-pass type I membrane protein</topology>
    </subcellularLocation>
</comment>
<keyword evidence="3 15" id="KW-0812">Transmembrane</keyword>
<evidence type="ECO:0000256" key="7">
    <source>
        <dbReference type="ARBA" id="ARBA00023157"/>
    </source>
</evidence>
<evidence type="ECO:0000256" key="6">
    <source>
        <dbReference type="ARBA" id="ARBA00023136"/>
    </source>
</evidence>
<evidence type="ECO:0000256" key="1">
    <source>
        <dbReference type="ARBA" id="ARBA00004479"/>
    </source>
</evidence>
<keyword evidence="5 15" id="KW-1133">Transmembrane helix</keyword>
<feature type="transmembrane region" description="Helical" evidence="15">
    <location>
        <begin position="237"/>
        <end position="259"/>
    </location>
</feature>
<dbReference type="InterPro" id="IPR036179">
    <property type="entry name" value="Ig-like_dom_sf"/>
</dbReference>
<dbReference type="GO" id="GO:0050852">
    <property type="term" value="P:T cell receptor signaling pathway"/>
    <property type="evidence" value="ECO:0007669"/>
    <property type="project" value="TreeGrafter"/>
</dbReference>
<dbReference type="PANTHER" id="PTHR24100:SF155">
    <property type="entry name" value="CD276 ANTIGEN"/>
    <property type="match status" value="1"/>
</dbReference>
<dbReference type="PROSITE" id="PS50835">
    <property type="entry name" value="IG_LIKE"/>
    <property type="match status" value="2"/>
</dbReference>
<reference evidence="17 18" key="1">
    <citation type="submission" date="2014-04" db="EMBL/GenBank/DDBJ databases">
        <title>Genome evolution of avian class.</title>
        <authorList>
            <person name="Zhang G."/>
            <person name="Li C."/>
        </authorList>
    </citation>
    <scope>NUCLEOTIDE SEQUENCE [LARGE SCALE GENOMIC DNA]</scope>
    <source>
        <strain evidence="17">BGI_N303</strain>
    </source>
</reference>
<dbReference type="FunFam" id="2.60.40.10:FF:000499">
    <property type="entry name" value="CD276 antigen"/>
    <property type="match status" value="1"/>
</dbReference>
<feature type="non-terminal residue" evidence="17">
    <location>
        <position position="1"/>
    </location>
</feature>
<evidence type="ECO:0000256" key="9">
    <source>
        <dbReference type="ARBA" id="ARBA00023319"/>
    </source>
</evidence>
<organism evidence="17 18">
    <name type="scientific">Cuculus canorus</name>
    <name type="common">Common cuckoo</name>
    <dbReference type="NCBI Taxonomy" id="55661"/>
    <lineage>
        <taxon>Eukaryota</taxon>
        <taxon>Metazoa</taxon>
        <taxon>Chordata</taxon>
        <taxon>Craniata</taxon>
        <taxon>Vertebrata</taxon>
        <taxon>Euteleostomi</taxon>
        <taxon>Archelosauria</taxon>
        <taxon>Archosauria</taxon>
        <taxon>Dinosauria</taxon>
        <taxon>Saurischia</taxon>
        <taxon>Theropoda</taxon>
        <taxon>Coelurosauria</taxon>
        <taxon>Aves</taxon>
        <taxon>Neognathae</taxon>
        <taxon>Neoaves</taxon>
        <taxon>Otidimorphae</taxon>
        <taxon>Cuculiformes</taxon>
        <taxon>Cuculidae</taxon>
        <taxon>Cuculus</taxon>
    </lineage>
</organism>
<dbReference type="SMART" id="SM00407">
    <property type="entry name" value="IGc1"/>
    <property type="match status" value="1"/>
</dbReference>
<keyword evidence="8" id="KW-0325">Glycoprotein</keyword>
<keyword evidence="6 15" id="KW-0472">Membrane</keyword>
<feature type="domain" description="Ig-like" evidence="16">
    <location>
        <begin position="29"/>
        <end position="125"/>
    </location>
</feature>
<dbReference type="InterPro" id="IPR013106">
    <property type="entry name" value="Ig_V-set"/>
</dbReference>
<dbReference type="AlphaFoldDB" id="A0A091GI52"/>
<accession>A0A091GI52</accession>
<evidence type="ECO:0000313" key="17">
    <source>
        <dbReference type="EMBL" id="KFO82075.1"/>
    </source>
</evidence>
<evidence type="ECO:0000256" key="13">
    <source>
        <dbReference type="ARBA" id="ARBA00081722"/>
    </source>
</evidence>
<keyword evidence="9" id="KW-0393">Immunoglobulin domain</keyword>
<dbReference type="SUPFAM" id="SSF48726">
    <property type="entry name" value="Immunoglobulin"/>
    <property type="match status" value="2"/>
</dbReference>
<dbReference type="GO" id="GO:0005102">
    <property type="term" value="F:signaling receptor binding"/>
    <property type="evidence" value="ECO:0007669"/>
    <property type="project" value="TreeGrafter"/>
</dbReference>
<dbReference type="GO" id="GO:0009897">
    <property type="term" value="C:external side of plasma membrane"/>
    <property type="evidence" value="ECO:0007669"/>
    <property type="project" value="TreeGrafter"/>
</dbReference>
<dbReference type="GO" id="GO:0032649">
    <property type="term" value="P:regulation of type II interferon production"/>
    <property type="evidence" value="ECO:0007669"/>
    <property type="project" value="UniProtKB-ARBA"/>
</dbReference>
<dbReference type="InterPro" id="IPR013783">
    <property type="entry name" value="Ig-like_fold"/>
</dbReference>
<feature type="region of interest" description="Disordered" evidence="14">
    <location>
        <begin position="270"/>
        <end position="300"/>
    </location>
</feature>
<dbReference type="InterPro" id="IPR053896">
    <property type="entry name" value="BTN3A2-like_Ig-C"/>
</dbReference>
<evidence type="ECO:0000256" key="11">
    <source>
        <dbReference type="ARBA" id="ARBA00070103"/>
    </source>
</evidence>
<keyword evidence="18" id="KW-1185">Reference proteome</keyword>
<evidence type="ECO:0000256" key="4">
    <source>
        <dbReference type="ARBA" id="ARBA00022729"/>
    </source>
</evidence>
<evidence type="ECO:0000256" key="5">
    <source>
        <dbReference type="ARBA" id="ARBA00022989"/>
    </source>
</evidence>
<feature type="non-terminal residue" evidence="17">
    <location>
        <position position="300"/>
    </location>
</feature>
<feature type="compositionally biased region" description="Acidic residues" evidence="14">
    <location>
        <begin position="270"/>
        <end position="285"/>
    </location>
</feature>
<dbReference type="GO" id="GO:0042102">
    <property type="term" value="P:positive regulation of T cell proliferation"/>
    <property type="evidence" value="ECO:0007669"/>
    <property type="project" value="UniProtKB-ARBA"/>
</dbReference>
<dbReference type="GO" id="GO:0042110">
    <property type="term" value="P:T cell activation"/>
    <property type="evidence" value="ECO:0007669"/>
    <property type="project" value="UniProtKB-ARBA"/>
</dbReference>
<comment type="subunit">
    <text evidence="10">Interacts with TREML2 and this interaction enhances T-cell activation.</text>
</comment>
<feature type="domain" description="Ig-like" evidence="16">
    <location>
        <begin position="135"/>
        <end position="226"/>
    </location>
</feature>
<dbReference type="InterPro" id="IPR003597">
    <property type="entry name" value="Ig_C1-set"/>
</dbReference>
<dbReference type="FunFam" id="2.60.40.10:FF:000438">
    <property type="entry name" value="CD276 antigen"/>
    <property type="match status" value="1"/>
</dbReference>
<dbReference type="InterPro" id="IPR050504">
    <property type="entry name" value="IgSF_BTN/MOG"/>
</dbReference>
<protein>
    <recommendedName>
        <fullName evidence="11">CD276 antigen</fullName>
    </recommendedName>
    <alternativeName>
        <fullName evidence="12">B7 homolog 3</fullName>
    </alternativeName>
    <alternativeName>
        <fullName evidence="13">Costimulatory molecule</fullName>
    </alternativeName>
</protein>
<evidence type="ECO:0000256" key="2">
    <source>
        <dbReference type="ARBA" id="ARBA00007591"/>
    </source>
</evidence>
<keyword evidence="7" id="KW-1015">Disulfide bond</keyword>